<evidence type="ECO:0000313" key="3">
    <source>
        <dbReference type="Proteomes" id="UP001258017"/>
    </source>
</evidence>
<proteinExistence type="predicted"/>
<feature type="compositionally biased region" description="Basic residues" evidence="1">
    <location>
        <begin position="83"/>
        <end position="98"/>
    </location>
</feature>
<feature type="compositionally biased region" description="Basic residues" evidence="1">
    <location>
        <begin position="1"/>
        <end position="19"/>
    </location>
</feature>
<keyword evidence="3" id="KW-1185">Reference proteome</keyword>
<reference evidence="2" key="1">
    <citation type="submission" date="2021-08" db="EMBL/GenBank/DDBJ databases">
        <authorList>
            <person name="Misof B."/>
            <person name="Oliver O."/>
            <person name="Podsiadlowski L."/>
            <person name="Donath A."/>
            <person name="Peters R."/>
            <person name="Mayer C."/>
            <person name="Rust J."/>
            <person name="Gunkel S."/>
            <person name="Lesny P."/>
            <person name="Martin S."/>
            <person name="Oeyen J.P."/>
            <person name="Petersen M."/>
            <person name="Panagiotis P."/>
            <person name="Wilbrandt J."/>
            <person name="Tanja T."/>
        </authorList>
    </citation>
    <scope>NUCLEOTIDE SEQUENCE</scope>
    <source>
        <strain evidence="2">GBR_01_08_01A</strain>
        <tissue evidence="2">Thorax + abdomen</tissue>
    </source>
</reference>
<feature type="region of interest" description="Disordered" evidence="1">
    <location>
        <begin position="1"/>
        <end position="106"/>
    </location>
</feature>
<feature type="compositionally biased region" description="Basic residues" evidence="1">
    <location>
        <begin position="27"/>
        <end position="41"/>
    </location>
</feature>
<evidence type="ECO:0000313" key="2">
    <source>
        <dbReference type="EMBL" id="KAK2586774.1"/>
    </source>
</evidence>
<dbReference type="AlphaFoldDB" id="A0AAD9VU15"/>
<feature type="compositionally biased region" description="Basic and acidic residues" evidence="1">
    <location>
        <begin position="188"/>
        <end position="205"/>
    </location>
</feature>
<organism evidence="2 3">
    <name type="scientific">Odynerus spinipes</name>
    <dbReference type="NCBI Taxonomy" id="1348599"/>
    <lineage>
        <taxon>Eukaryota</taxon>
        <taxon>Metazoa</taxon>
        <taxon>Ecdysozoa</taxon>
        <taxon>Arthropoda</taxon>
        <taxon>Hexapoda</taxon>
        <taxon>Insecta</taxon>
        <taxon>Pterygota</taxon>
        <taxon>Neoptera</taxon>
        <taxon>Endopterygota</taxon>
        <taxon>Hymenoptera</taxon>
        <taxon>Apocrita</taxon>
        <taxon>Aculeata</taxon>
        <taxon>Vespoidea</taxon>
        <taxon>Vespidae</taxon>
        <taxon>Eumeninae</taxon>
        <taxon>Odynerus</taxon>
    </lineage>
</organism>
<comment type="caution">
    <text evidence="2">The sequence shown here is derived from an EMBL/GenBank/DDBJ whole genome shotgun (WGS) entry which is preliminary data.</text>
</comment>
<protein>
    <submittedName>
        <fullName evidence="2">Uncharacterized protein</fullName>
    </submittedName>
</protein>
<gene>
    <name evidence="2" type="ORF">KPH14_011801</name>
</gene>
<dbReference type="Proteomes" id="UP001258017">
    <property type="component" value="Unassembled WGS sequence"/>
</dbReference>
<feature type="compositionally biased region" description="Polar residues" evidence="1">
    <location>
        <begin position="66"/>
        <end position="77"/>
    </location>
</feature>
<dbReference type="EMBL" id="JAIFRP010000011">
    <property type="protein sequence ID" value="KAK2586774.1"/>
    <property type="molecule type" value="Genomic_DNA"/>
</dbReference>
<accession>A0AAD9VU15</accession>
<feature type="region of interest" description="Disordered" evidence="1">
    <location>
        <begin position="188"/>
        <end position="226"/>
    </location>
</feature>
<sequence length="226" mass="26774">MVSVKRKNSIFKKTNVKKSRPCEKTRKQIRKEKRQEKKARKALSYQNRKQIPGRFVLNPDKLKESPMNSQENLSKLPQNTNKQKTKKKVNKQERKRNTKSQLISDNDNEDKMIKQLEKRLKLNKRKSNTIPKSFIEDGLDYLLDFCNNENRKHIVDIEEQLVKGEADKDLEEDIAMLLETDKSISHNTEDWNKSEEHAVHKDLKEHKLKNKKKQEIRDSLDDDGII</sequence>
<evidence type="ECO:0000256" key="1">
    <source>
        <dbReference type="SAM" id="MobiDB-lite"/>
    </source>
</evidence>
<reference evidence="2" key="2">
    <citation type="journal article" date="2023" name="Commun. Biol.">
        <title>Intrasexual cuticular hydrocarbon dimorphism in a wasp sheds light on hydrocarbon biosynthesis genes in Hymenoptera.</title>
        <authorList>
            <person name="Moris V.C."/>
            <person name="Podsiadlowski L."/>
            <person name="Martin S."/>
            <person name="Oeyen J.P."/>
            <person name="Donath A."/>
            <person name="Petersen M."/>
            <person name="Wilbrandt J."/>
            <person name="Misof B."/>
            <person name="Liedtke D."/>
            <person name="Thamm M."/>
            <person name="Scheiner R."/>
            <person name="Schmitt T."/>
            <person name="Niehuis O."/>
        </authorList>
    </citation>
    <scope>NUCLEOTIDE SEQUENCE</scope>
    <source>
        <strain evidence="2">GBR_01_08_01A</strain>
    </source>
</reference>
<name>A0AAD9VU15_9HYME</name>